<evidence type="ECO:0000256" key="11">
    <source>
        <dbReference type="SAM" id="SignalP"/>
    </source>
</evidence>
<evidence type="ECO:0000256" key="3">
    <source>
        <dbReference type="ARBA" id="ARBA00022734"/>
    </source>
</evidence>
<feature type="compositionally biased region" description="Basic and acidic residues" evidence="9">
    <location>
        <begin position="536"/>
        <end position="550"/>
    </location>
</feature>
<evidence type="ECO:0000256" key="2">
    <source>
        <dbReference type="ARBA" id="ARBA00022692"/>
    </source>
</evidence>
<dbReference type="GO" id="GO:0030246">
    <property type="term" value="F:carbohydrate binding"/>
    <property type="evidence" value="ECO:0007669"/>
    <property type="project" value="UniProtKB-KW"/>
</dbReference>
<dbReference type="Ensembl" id="ENSDLAT00005002736.2">
    <property type="protein sequence ID" value="ENSDLAP00005002647.2"/>
    <property type="gene ID" value="ENSDLAG00005001156.2"/>
</dbReference>
<dbReference type="InterPro" id="IPR003598">
    <property type="entry name" value="Ig_sub2"/>
</dbReference>
<keyword evidence="7" id="KW-1015">Disulfide bond</keyword>
<dbReference type="GO" id="GO:0033691">
    <property type="term" value="F:sialic acid binding"/>
    <property type="evidence" value="ECO:0007669"/>
    <property type="project" value="TreeGrafter"/>
</dbReference>
<evidence type="ECO:0000313" key="14">
    <source>
        <dbReference type="Proteomes" id="UP000694389"/>
    </source>
</evidence>
<keyword evidence="14" id="KW-1185">Reference proteome</keyword>
<dbReference type="InterPro" id="IPR036179">
    <property type="entry name" value="Ig-like_dom_sf"/>
</dbReference>
<evidence type="ECO:0000313" key="13">
    <source>
        <dbReference type="Ensembl" id="ENSDLAP00005002647.2"/>
    </source>
</evidence>
<evidence type="ECO:0000256" key="4">
    <source>
        <dbReference type="ARBA" id="ARBA00022889"/>
    </source>
</evidence>
<dbReference type="GO" id="GO:0007155">
    <property type="term" value="P:cell adhesion"/>
    <property type="evidence" value="ECO:0007669"/>
    <property type="project" value="UniProtKB-KW"/>
</dbReference>
<keyword evidence="4" id="KW-0130">Cell adhesion</keyword>
<dbReference type="Pfam" id="PF07686">
    <property type="entry name" value="V-set"/>
    <property type="match status" value="1"/>
</dbReference>
<dbReference type="GO" id="GO:0005886">
    <property type="term" value="C:plasma membrane"/>
    <property type="evidence" value="ECO:0007669"/>
    <property type="project" value="TreeGrafter"/>
</dbReference>
<feature type="region of interest" description="Disordered" evidence="9">
    <location>
        <begin position="508"/>
        <end position="597"/>
    </location>
</feature>
<dbReference type="CDD" id="cd00096">
    <property type="entry name" value="Ig"/>
    <property type="match status" value="1"/>
</dbReference>
<feature type="transmembrane region" description="Helical" evidence="10">
    <location>
        <begin position="456"/>
        <end position="474"/>
    </location>
</feature>
<protein>
    <recommendedName>
        <fullName evidence="12">Ig-like domain-containing protein</fullName>
    </recommendedName>
</protein>
<dbReference type="Pfam" id="PF13927">
    <property type="entry name" value="Ig_3"/>
    <property type="match status" value="1"/>
</dbReference>
<keyword evidence="11" id="KW-0732">Signal</keyword>
<evidence type="ECO:0000256" key="1">
    <source>
        <dbReference type="ARBA" id="ARBA00004479"/>
    </source>
</evidence>
<comment type="subcellular location">
    <subcellularLocation>
        <location evidence="1">Membrane</location>
        <topology evidence="1">Single-pass type I membrane protein</topology>
    </subcellularLocation>
</comment>
<dbReference type="InterPro" id="IPR013162">
    <property type="entry name" value="CD80_C2-set"/>
</dbReference>
<evidence type="ECO:0000259" key="12">
    <source>
        <dbReference type="PROSITE" id="PS50835"/>
    </source>
</evidence>
<dbReference type="PROSITE" id="PS50835">
    <property type="entry name" value="IG_LIKE"/>
    <property type="match status" value="2"/>
</dbReference>
<dbReference type="PANTHER" id="PTHR12035">
    <property type="entry name" value="SIALIC ACID BINDING IMMUNOGLOBULIN-LIKE LECTIN"/>
    <property type="match status" value="1"/>
</dbReference>
<organism evidence="13 14">
    <name type="scientific">Dicentrarchus labrax</name>
    <name type="common">European seabass</name>
    <name type="synonym">Morone labrax</name>
    <dbReference type="NCBI Taxonomy" id="13489"/>
    <lineage>
        <taxon>Eukaryota</taxon>
        <taxon>Metazoa</taxon>
        <taxon>Chordata</taxon>
        <taxon>Craniata</taxon>
        <taxon>Vertebrata</taxon>
        <taxon>Euteleostomi</taxon>
        <taxon>Actinopterygii</taxon>
        <taxon>Neopterygii</taxon>
        <taxon>Teleostei</taxon>
        <taxon>Neoteleostei</taxon>
        <taxon>Acanthomorphata</taxon>
        <taxon>Eupercaria</taxon>
        <taxon>Moronidae</taxon>
        <taxon>Dicentrarchus</taxon>
    </lineage>
</organism>
<evidence type="ECO:0000256" key="6">
    <source>
        <dbReference type="ARBA" id="ARBA00023136"/>
    </source>
</evidence>
<evidence type="ECO:0000256" key="8">
    <source>
        <dbReference type="ARBA" id="ARBA00038361"/>
    </source>
</evidence>
<evidence type="ECO:0000256" key="9">
    <source>
        <dbReference type="SAM" id="MobiDB-lite"/>
    </source>
</evidence>
<dbReference type="InterPro" id="IPR007110">
    <property type="entry name" value="Ig-like_dom"/>
</dbReference>
<feature type="chain" id="PRO_5035712323" description="Ig-like domain-containing protein" evidence="11">
    <location>
        <begin position="19"/>
        <end position="631"/>
    </location>
</feature>
<evidence type="ECO:0000256" key="10">
    <source>
        <dbReference type="SAM" id="Phobius"/>
    </source>
</evidence>
<keyword evidence="5 10" id="KW-1133">Transmembrane helix</keyword>
<feature type="domain" description="Ig-like" evidence="12">
    <location>
        <begin position="152"/>
        <end position="251"/>
    </location>
</feature>
<evidence type="ECO:0000256" key="5">
    <source>
        <dbReference type="ARBA" id="ARBA00022989"/>
    </source>
</evidence>
<dbReference type="InterPro" id="IPR013783">
    <property type="entry name" value="Ig-like_fold"/>
</dbReference>
<dbReference type="Gene3D" id="2.60.40.10">
    <property type="entry name" value="Immunoglobulins"/>
    <property type="match status" value="4"/>
</dbReference>
<dbReference type="SMART" id="SM00408">
    <property type="entry name" value="IGc2"/>
    <property type="match status" value="1"/>
</dbReference>
<reference evidence="13" key="2">
    <citation type="submission" date="2025-09" db="UniProtKB">
        <authorList>
            <consortium name="Ensembl"/>
        </authorList>
    </citation>
    <scope>IDENTIFICATION</scope>
</reference>
<feature type="domain" description="Ig-like" evidence="12">
    <location>
        <begin position="258"/>
        <end position="347"/>
    </location>
</feature>
<dbReference type="InterPro" id="IPR013106">
    <property type="entry name" value="Ig_V-set"/>
</dbReference>
<dbReference type="Pfam" id="PF08205">
    <property type="entry name" value="C2-set_2"/>
    <property type="match status" value="1"/>
</dbReference>
<sequence>MFVLIWATLLFSVRGSSLKETCKDEFCITLSEGGITAEAGLCAVIPCSFTAGPNFTPQNINWYKCESEQRCDESDIIFHTKMNNNKNQSGRVSLLEPDVSQKNCSIIINDLTESDSGSYWLRVNGNSSKKTDDGFTYTPKATVSVKDLTQKPTVMIPPLTEGQQTTLICTAPGLCSGSRPKITWTWRGTGENDSHITANITEFKTENLTAVTQRHSSTLTFNPSAKHHGTKVTCKVNFTNNITIEETVTLNVTYMKKPVITGNTTVKEGHALNLTCSVESFPLSNITWSILGSNANQLSEPNTDRQNNSGSATLVIHNVTAEHSGQYICTTQHLNRTVTVFADVTVTWISKVFNNSGCKVQSQVLTCVCISEGFPLPTIKWPLLKNYTEYSVHTTVSNHTVNSTVTLSIKDHSSTTVECVSSNEHVEAKENLTVQTDAPKQEDLLYHLLMIVQPQIIIAFVIGILLSATICCLARKCHRKKQKSSGNTVENLEMVTTQVVQLMDAGQSVENDETHGQEAAEGEAEAAGQSAPNSDVEPKEVEYSDIDFSKCTRKSPRGTENTQETAETEYAEIKKVETEEREDNAGEDGENLGNQEEVAMIGEDNETRECIVAEEEDVAVYSNVNEIMAEI</sequence>
<reference evidence="13" key="1">
    <citation type="submission" date="2025-08" db="UniProtKB">
        <authorList>
            <consortium name="Ensembl"/>
        </authorList>
    </citation>
    <scope>IDENTIFICATION</scope>
</reference>
<dbReference type="Proteomes" id="UP000694389">
    <property type="component" value="Unassembled WGS sequence"/>
</dbReference>
<keyword evidence="2 10" id="KW-0812">Transmembrane</keyword>
<keyword evidence="3" id="KW-0430">Lectin</keyword>
<dbReference type="PANTHER" id="PTHR12035:SF128">
    <property type="entry name" value="BRANCHED CHAIN KETO ACID DEHYDROGENASE E1 SUBUNIT BETA,-LIKE-RELATED"/>
    <property type="match status" value="1"/>
</dbReference>
<name>A0A8C4DJE8_DICLA</name>
<dbReference type="GeneTree" id="ENSGT01150000286924"/>
<evidence type="ECO:0000256" key="7">
    <source>
        <dbReference type="ARBA" id="ARBA00023157"/>
    </source>
</evidence>
<proteinExistence type="inferred from homology"/>
<feature type="signal peptide" evidence="11">
    <location>
        <begin position="1"/>
        <end position="18"/>
    </location>
</feature>
<dbReference type="InterPro" id="IPR003599">
    <property type="entry name" value="Ig_sub"/>
</dbReference>
<dbReference type="InterPro" id="IPR051036">
    <property type="entry name" value="SIGLEC"/>
</dbReference>
<dbReference type="SMART" id="SM00409">
    <property type="entry name" value="IG"/>
    <property type="match status" value="3"/>
</dbReference>
<comment type="similarity">
    <text evidence="8">Belongs to the immunoglobulin superfamily. SIGLEC (sialic acid binding Ig-like lectin) family.</text>
</comment>
<feature type="compositionally biased region" description="Acidic residues" evidence="9">
    <location>
        <begin position="579"/>
        <end position="590"/>
    </location>
</feature>
<dbReference type="AlphaFoldDB" id="A0A8C4DJE8"/>
<dbReference type="SUPFAM" id="SSF48726">
    <property type="entry name" value="Immunoglobulin"/>
    <property type="match status" value="3"/>
</dbReference>
<accession>A0A8C4DJE8</accession>
<keyword evidence="6 10" id="KW-0472">Membrane</keyword>